<evidence type="ECO:0000313" key="2">
    <source>
        <dbReference type="EMBL" id="CAA9226917.1"/>
    </source>
</evidence>
<dbReference type="AlphaFoldDB" id="A0A6J4HL82"/>
<reference evidence="2" key="1">
    <citation type="submission" date="2020-02" db="EMBL/GenBank/DDBJ databases">
        <authorList>
            <person name="Meier V. D."/>
        </authorList>
    </citation>
    <scope>NUCLEOTIDE SEQUENCE</scope>
    <source>
        <strain evidence="2">AVDCRST_MAG63</strain>
    </source>
</reference>
<dbReference type="EMBL" id="CADCTO010000103">
    <property type="protein sequence ID" value="CAA9226917.1"/>
    <property type="molecule type" value="Genomic_DNA"/>
</dbReference>
<keyword evidence="1" id="KW-0732">Signal</keyword>
<organism evidence="2">
    <name type="scientific">uncultured Armatimonadetes bacterium</name>
    <dbReference type="NCBI Taxonomy" id="157466"/>
    <lineage>
        <taxon>Bacteria</taxon>
        <taxon>Bacillati</taxon>
        <taxon>Armatimonadota</taxon>
        <taxon>environmental samples</taxon>
    </lineage>
</organism>
<name>A0A6J4HL82_9BACT</name>
<protein>
    <submittedName>
        <fullName evidence="2">Uncharacterized protein</fullName>
    </submittedName>
</protein>
<feature type="signal peptide" evidence="1">
    <location>
        <begin position="1"/>
        <end position="36"/>
    </location>
</feature>
<accession>A0A6J4HL82</accession>
<evidence type="ECO:0000256" key="1">
    <source>
        <dbReference type="SAM" id="SignalP"/>
    </source>
</evidence>
<feature type="chain" id="PRO_5026999253" evidence="1">
    <location>
        <begin position="37"/>
        <end position="121"/>
    </location>
</feature>
<proteinExistence type="predicted"/>
<gene>
    <name evidence="2" type="ORF">AVDCRST_MAG63-785</name>
</gene>
<sequence>MFVNVTRLAVRRARTVLITTLAVAGVSLVASSGAQARAIWGEARPSRAIWGEAKPSRAIWGEARPSRAIWGEARPSRAIWGELAPAYSIGVFNPYLGLVLSGDEEETASINTAFWGPRSRN</sequence>